<dbReference type="GO" id="GO:0000479">
    <property type="term" value="P:endonucleolytic cleavage of tricistronic rRNA transcript (SSU-rRNA, 5.8S rRNA, LSU-rRNA)"/>
    <property type="evidence" value="ECO:0007669"/>
    <property type="project" value="TreeGrafter"/>
</dbReference>
<dbReference type="Pfam" id="PF04950">
    <property type="entry name" value="RIBIOP_C"/>
    <property type="match status" value="1"/>
</dbReference>
<dbReference type="GO" id="GO:0030688">
    <property type="term" value="C:preribosome, small subunit precursor"/>
    <property type="evidence" value="ECO:0007669"/>
    <property type="project" value="TreeGrafter"/>
</dbReference>
<keyword evidence="3" id="KW-0539">Nucleus</keyword>
<evidence type="ECO:0000256" key="3">
    <source>
        <dbReference type="ARBA" id="ARBA00023242"/>
    </source>
</evidence>
<dbReference type="EMBL" id="CP144754">
    <property type="protein sequence ID" value="WVZ99797.1"/>
    <property type="molecule type" value="Genomic_DNA"/>
</dbReference>
<feature type="compositionally biased region" description="Acidic residues" evidence="5">
    <location>
        <begin position="382"/>
        <end position="392"/>
    </location>
</feature>
<dbReference type="GO" id="GO:0003924">
    <property type="term" value="F:GTPase activity"/>
    <property type="evidence" value="ECO:0007669"/>
    <property type="project" value="TreeGrafter"/>
</dbReference>
<sequence length="753" mass="84009">MAGGRAQVNKPHKTRFASKASRHAHKIDKVRTGKPDTSHRAAVKGARAARIQQSKAIRDKKRAALLKEKRSSNGPSSAPRVIVLVGLSSSADVGSLAKDLLAFVEGGDGKQKSSTVLEAPYGDLTTCMELAKVADLLAFVLPANSLYGSDSSSPIDEFGTQCLSVFRAMGLPSTAVFIRDLPEDNKSRQELKKAATSFLSVELPEDCKFYLADTKDDLHKFVWLFKEQHLSSPHWRNQRPYVMSEQVSINPDDNTGLCTLLVSGYLRAHNLSVNQLVHVSGAGDFQLGQIDVLKDPCPLSERKSSDVMETEENGIQIVNTFVPDPLNQEPLLVENVPDPLAGEQTWPTEEDMEAHINNKHKKSVKRKLPRGTSEYQAAWIVDDTDDENDNSDNENQAGSGMVIDEQDHSDQGSDGSDIDAVSHFTEKFDAETVGDTEMADEENLTKDQIEAEIKKIKEANADDEEFPDEVETPLDVPAKKRFAKFRGLKSFRTSCWDPKESLPPEYARIFAFDNFTRTQKHVLAKIGELDGGTKDCAQAGSYVRLHVKNVPTEIASKLCHPSRRIPVVVSGLLQHESKMSVLHFSIKKHDSYEDPIKSKETLIFNVGFRQFAARPLFSSDNINCNKHKMERFLHHGRFSVASVYAPICFPPLPLIVLKTRDGEQPAIAAVGSLKSVDPDRIILKKIVLTGYPQRVSKLKAIVRYMFHNPDDVKWFKASAMKCIFNSSIQQHDTVCMSLYKRAYPKWPEQLYHV</sequence>
<evidence type="ECO:0000259" key="6">
    <source>
        <dbReference type="PROSITE" id="PS51714"/>
    </source>
</evidence>
<evidence type="ECO:0000256" key="2">
    <source>
        <dbReference type="ARBA" id="ARBA00022517"/>
    </source>
</evidence>
<gene>
    <name evidence="7" type="ORF">U9M48_045045</name>
</gene>
<dbReference type="GO" id="GO:0005730">
    <property type="term" value="C:nucleolus"/>
    <property type="evidence" value="ECO:0007669"/>
    <property type="project" value="UniProtKB-SubCell"/>
</dbReference>
<dbReference type="Proteomes" id="UP001341281">
    <property type="component" value="Chromosome 10"/>
</dbReference>
<keyword evidence="2" id="KW-0690">Ribosome biogenesis</keyword>
<reference evidence="7 8" key="1">
    <citation type="submission" date="2024-02" db="EMBL/GenBank/DDBJ databases">
        <title>High-quality chromosome-scale genome assembly of Pensacola bahiagrass (Paspalum notatum Flugge var. saurae).</title>
        <authorList>
            <person name="Vega J.M."/>
            <person name="Podio M."/>
            <person name="Orjuela J."/>
            <person name="Siena L.A."/>
            <person name="Pessino S.C."/>
            <person name="Combes M.C."/>
            <person name="Mariac C."/>
            <person name="Albertini E."/>
            <person name="Pupilli F."/>
            <person name="Ortiz J.P.A."/>
            <person name="Leblanc O."/>
        </authorList>
    </citation>
    <scope>NUCLEOTIDE SEQUENCE [LARGE SCALE GENOMIC DNA]</scope>
    <source>
        <strain evidence="7">R1</strain>
        <tissue evidence="7">Leaf</tissue>
    </source>
</reference>
<dbReference type="InterPro" id="IPR039761">
    <property type="entry name" value="Bms1/Tsr1"/>
</dbReference>
<name>A0AAQ3V0T3_PASNO</name>
<dbReference type="InterPro" id="IPR012948">
    <property type="entry name" value="AARP2CN"/>
</dbReference>
<dbReference type="SMART" id="SM00785">
    <property type="entry name" value="AARP2CN"/>
    <property type="match status" value="1"/>
</dbReference>
<dbReference type="AlphaFoldDB" id="A0AAQ3V0T3"/>
<dbReference type="Pfam" id="PF08142">
    <property type="entry name" value="AARP2CN"/>
    <property type="match status" value="1"/>
</dbReference>
<evidence type="ECO:0000256" key="1">
    <source>
        <dbReference type="ARBA" id="ARBA00004604"/>
    </source>
</evidence>
<accession>A0AAQ3V0T3</accession>
<proteinExistence type="inferred from homology"/>
<evidence type="ECO:0000256" key="4">
    <source>
        <dbReference type="ARBA" id="ARBA00038288"/>
    </source>
</evidence>
<dbReference type="InterPro" id="IPR030387">
    <property type="entry name" value="G_Bms1/Tsr1_dom"/>
</dbReference>
<evidence type="ECO:0000313" key="7">
    <source>
        <dbReference type="EMBL" id="WVZ99797.1"/>
    </source>
</evidence>
<dbReference type="PANTHER" id="PTHR12858">
    <property type="entry name" value="RIBOSOME BIOGENESIS PROTEIN"/>
    <property type="match status" value="1"/>
</dbReference>
<comment type="similarity">
    <text evidence="4">Belongs to the TRAFAC class translation factor GTPase superfamily. Bms1-like GTPase family. TSR1 subfamily.</text>
</comment>
<evidence type="ECO:0000313" key="8">
    <source>
        <dbReference type="Proteomes" id="UP001341281"/>
    </source>
</evidence>
<dbReference type="GO" id="GO:0034511">
    <property type="term" value="F:U3 snoRNA binding"/>
    <property type="evidence" value="ECO:0007669"/>
    <property type="project" value="TreeGrafter"/>
</dbReference>
<feature type="domain" description="Bms1-type G" evidence="6">
    <location>
        <begin position="59"/>
        <end position="231"/>
    </location>
</feature>
<dbReference type="GO" id="GO:0000462">
    <property type="term" value="P:maturation of SSU-rRNA from tricistronic rRNA transcript (SSU-rRNA, 5.8S rRNA, LSU-rRNA)"/>
    <property type="evidence" value="ECO:0007669"/>
    <property type="project" value="TreeGrafter"/>
</dbReference>
<comment type="subcellular location">
    <subcellularLocation>
        <location evidence="1">Nucleus</location>
        <location evidence="1">Nucleolus</location>
    </subcellularLocation>
</comment>
<protein>
    <recommendedName>
        <fullName evidence="6">Bms1-type G domain-containing protein</fullName>
    </recommendedName>
</protein>
<feature type="compositionally biased region" description="Basic and acidic residues" evidence="5">
    <location>
        <begin position="27"/>
        <end position="39"/>
    </location>
</feature>
<dbReference type="GO" id="GO:0005525">
    <property type="term" value="F:GTP binding"/>
    <property type="evidence" value="ECO:0007669"/>
    <property type="project" value="TreeGrafter"/>
</dbReference>
<dbReference type="InterPro" id="IPR007034">
    <property type="entry name" value="BMS1_TSR1_C"/>
</dbReference>
<dbReference type="PANTHER" id="PTHR12858:SF1">
    <property type="entry name" value="PRE-RRNA-PROCESSING PROTEIN TSR1 HOMOLOG"/>
    <property type="match status" value="1"/>
</dbReference>
<organism evidence="7 8">
    <name type="scientific">Paspalum notatum var. saurae</name>
    <dbReference type="NCBI Taxonomy" id="547442"/>
    <lineage>
        <taxon>Eukaryota</taxon>
        <taxon>Viridiplantae</taxon>
        <taxon>Streptophyta</taxon>
        <taxon>Embryophyta</taxon>
        <taxon>Tracheophyta</taxon>
        <taxon>Spermatophyta</taxon>
        <taxon>Magnoliopsida</taxon>
        <taxon>Liliopsida</taxon>
        <taxon>Poales</taxon>
        <taxon>Poaceae</taxon>
        <taxon>PACMAD clade</taxon>
        <taxon>Panicoideae</taxon>
        <taxon>Andropogonodae</taxon>
        <taxon>Paspaleae</taxon>
        <taxon>Paspalinae</taxon>
        <taxon>Paspalum</taxon>
    </lineage>
</organism>
<dbReference type="PROSITE" id="PS51714">
    <property type="entry name" value="G_BMS1"/>
    <property type="match status" value="1"/>
</dbReference>
<feature type="compositionally biased region" description="Basic residues" evidence="5">
    <location>
        <begin position="10"/>
        <end position="26"/>
    </location>
</feature>
<dbReference type="SMART" id="SM01362">
    <property type="entry name" value="DUF663"/>
    <property type="match status" value="1"/>
</dbReference>
<feature type="region of interest" description="Disordered" evidence="5">
    <location>
        <begin position="378"/>
        <end position="399"/>
    </location>
</feature>
<keyword evidence="8" id="KW-1185">Reference proteome</keyword>
<feature type="region of interest" description="Disordered" evidence="5">
    <location>
        <begin position="1"/>
        <end position="54"/>
    </location>
</feature>
<evidence type="ECO:0000256" key="5">
    <source>
        <dbReference type="SAM" id="MobiDB-lite"/>
    </source>
</evidence>